<reference evidence="3" key="1">
    <citation type="submission" date="2015-07" db="EMBL/GenBank/DDBJ databases">
        <title>Genome sequencing of Sunxiuqinia dokdonensis strain SK.</title>
        <authorList>
            <person name="Ahn S."/>
            <person name="Kim B.-C."/>
        </authorList>
    </citation>
    <scope>NUCLEOTIDE SEQUENCE [LARGE SCALE GENOMIC DNA]</scope>
    <source>
        <strain evidence="3">SK</strain>
    </source>
</reference>
<accession>A0A0L8V5C7</accession>
<dbReference type="Proteomes" id="UP000036958">
    <property type="component" value="Unassembled WGS sequence"/>
</dbReference>
<keyword evidence="3" id="KW-1185">Reference proteome</keyword>
<organism evidence="2 3">
    <name type="scientific">Sunxiuqinia dokdonensis</name>
    <dbReference type="NCBI Taxonomy" id="1409788"/>
    <lineage>
        <taxon>Bacteria</taxon>
        <taxon>Pseudomonadati</taxon>
        <taxon>Bacteroidota</taxon>
        <taxon>Bacteroidia</taxon>
        <taxon>Marinilabiliales</taxon>
        <taxon>Prolixibacteraceae</taxon>
        <taxon>Sunxiuqinia</taxon>
    </lineage>
</organism>
<feature type="transmembrane region" description="Helical" evidence="1">
    <location>
        <begin position="26"/>
        <end position="47"/>
    </location>
</feature>
<evidence type="ECO:0000313" key="3">
    <source>
        <dbReference type="Proteomes" id="UP000036958"/>
    </source>
</evidence>
<evidence type="ECO:0000256" key="1">
    <source>
        <dbReference type="SAM" id="Phobius"/>
    </source>
</evidence>
<dbReference type="EMBL" id="LGIA01000189">
    <property type="protein sequence ID" value="KOH43422.1"/>
    <property type="molecule type" value="Genomic_DNA"/>
</dbReference>
<keyword evidence="1" id="KW-0812">Transmembrane</keyword>
<comment type="caution">
    <text evidence="2">The sequence shown here is derived from an EMBL/GenBank/DDBJ whole genome shotgun (WGS) entry which is preliminary data.</text>
</comment>
<evidence type="ECO:0000313" key="2">
    <source>
        <dbReference type="EMBL" id="KOH43422.1"/>
    </source>
</evidence>
<name>A0A0L8V5C7_9BACT</name>
<sequence length="53" mass="6097">MWWVYIHIPVPMVILLRIYSDIGFAFYTYPILVGAFFAGQLVGRVYLPSKCGN</sequence>
<keyword evidence="1" id="KW-1133">Transmembrane helix</keyword>
<dbReference type="STRING" id="1409788.NC99_37630"/>
<keyword evidence="1" id="KW-0472">Membrane</keyword>
<protein>
    <submittedName>
        <fullName evidence="2">Uncharacterized protein</fullName>
    </submittedName>
</protein>
<dbReference type="AlphaFoldDB" id="A0A0L8V5C7"/>
<gene>
    <name evidence="2" type="ORF">NC99_37630</name>
</gene>
<proteinExistence type="predicted"/>